<dbReference type="InterPro" id="IPR013766">
    <property type="entry name" value="Thioredoxin_domain"/>
</dbReference>
<dbReference type="Gene3D" id="3.40.30.10">
    <property type="entry name" value="Glutaredoxin"/>
    <property type="match status" value="1"/>
</dbReference>
<organism evidence="3 4">
    <name type="scientific">Compostimonas suwonensis</name>
    <dbReference type="NCBI Taxonomy" id="1048394"/>
    <lineage>
        <taxon>Bacteria</taxon>
        <taxon>Bacillati</taxon>
        <taxon>Actinomycetota</taxon>
        <taxon>Actinomycetes</taxon>
        <taxon>Micrococcales</taxon>
        <taxon>Microbacteriaceae</taxon>
        <taxon>Compostimonas</taxon>
    </lineage>
</organism>
<evidence type="ECO:0000313" key="3">
    <source>
        <dbReference type="EMBL" id="PJJ63643.1"/>
    </source>
</evidence>
<accession>A0A2M9BZX5</accession>
<keyword evidence="1" id="KW-0732">Signal</keyword>
<dbReference type="Pfam" id="PF00578">
    <property type="entry name" value="AhpC-TSA"/>
    <property type="match status" value="1"/>
</dbReference>
<dbReference type="CDD" id="cd02966">
    <property type="entry name" value="TlpA_like_family"/>
    <property type="match status" value="1"/>
</dbReference>
<dbReference type="PROSITE" id="PS51352">
    <property type="entry name" value="THIOREDOXIN_2"/>
    <property type="match status" value="1"/>
</dbReference>
<dbReference type="SUPFAM" id="SSF52833">
    <property type="entry name" value="Thioredoxin-like"/>
    <property type="match status" value="1"/>
</dbReference>
<dbReference type="RefSeq" id="WP_100344115.1">
    <property type="nucleotide sequence ID" value="NZ_PGFB01000002.1"/>
</dbReference>
<proteinExistence type="predicted"/>
<evidence type="ECO:0000256" key="1">
    <source>
        <dbReference type="SAM" id="SignalP"/>
    </source>
</evidence>
<dbReference type="InterPro" id="IPR000866">
    <property type="entry name" value="AhpC/TSA"/>
</dbReference>
<dbReference type="PANTHER" id="PTHR42852:SF17">
    <property type="entry name" value="THIOREDOXIN-LIKE PROTEIN HI_1115"/>
    <property type="match status" value="1"/>
</dbReference>
<dbReference type="EMBL" id="PGFB01000002">
    <property type="protein sequence ID" value="PJJ63643.1"/>
    <property type="molecule type" value="Genomic_DNA"/>
</dbReference>
<evidence type="ECO:0000259" key="2">
    <source>
        <dbReference type="PROSITE" id="PS51352"/>
    </source>
</evidence>
<gene>
    <name evidence="3" type="ORF">CLV54_1314</name>
</gene>
<dbReference type="Proteomes" id="UP000230161">
    <property type="component" value="Unassembled WGS sequence"/>
</dbReference>
<feature type="domain" description="Thioredoxin" evidence="2">
    <location>
        <begin position="45"/>
        <end position="182"/>
    </location>
</feature>
<keyword evidence="4" id="KW-1185">Reference proteome</keyword>
<dbReference type="AlphaFoldDB" id="A0A2M9BZX5"/>
<dbReference type="OrthoDB" id="5006127at2"/>
<dbReference type="InterPro" id="IPR050553">
    <property type="entry name" value="Thioredoxin_ResA/DsbE_sf"/>
</dbReference>
<comment type="caution">
    <text evidence="3">The sequence shown here is derived from an EMBL/GenBank/DDBJ whole genome shotgun (WGS) entry which is preliminary data.</text>
</comment>
<reference evidence="3 4" key="1">
    <citation type="submission" date="2017-11" db="EMBL/GenBank/DDBJ databases">
        <title>Genomic Encyclopedia of Archaeal and Bacterial Type Strains, Phase II (KMG-II): From Individual Species to Whole Genera.</title>
        <authorList>
            <person name="Goeker M."/>
        </authorList>
    </citation>
    <scope>NUCLEOTIDE SEQUENCE [LARGE SCALE GENOMIC DNA]</scope>
    <source>
        <strain evidence="3 4">DSM 25625</strain>
    </source>
</reference>
<feature type="chain" id="PRO_5014883387" evidence="1">
    <location>
        <begin position="21"/>
        <end position="182"/>
    </location>
</feature>
<feature type="signal peptide" evidence="1">
    <location>
        <begin position="1"/>
        <end position="20"/>
    </location>
</feature>
<sequence length="182" mass="19568">MRQARLLLLGAALLALTACSSPSPQTLSELLPGPVPSGVEFAAPPADAADAPDPELTFLDGEKASLSDFWSERPVVLVFLEPWCQECADQQSELNTVVSEYGDRVLFLGVAGEGSRDEVRDYVDAHDIRYPVALDGRGVVWRAYGVQEAPLVALISKDGKLLRGWPGGVPELGAQLEDLVLR</sequence>
<dbReference type="PROSITE" id="PS51257">
    <property type="entry name" value="PROKAR_LIPOPROTEIN"/>
    <property type="match status" value="1"/>
</dbReference>
<dbReference type="InterPro" id="IPR036249">
    <property type="entry name" value="Thioredoxin-like_sf"/>
</dbReference>
<evidence type="ECO:0000313" key="4">
    <source>
        <dbReference type="Proteomes" id="UP000230161"/>
    </source>
</evidence>
<name>A0A2M9BZX5_9MICO</name>
<dbReference type="GO" id="GO:0016491">
    <property type="term" value="F:oxidoreductase activity"/>
    <property type="evidence" value="ECO:0007669"/>
    <property type="project" value="InterPro"/>
</dbReference>
<protein>
    <submittedName>
        <fullName evidence="3">Peroxiredoxin</fullName>
    </submittedName>
</protein>
<dbReference type="PANTHER" id="PTHR42852">
    <property type="entry name" value="THIOL:DISULFIDE INTERCHANGE PROTEIN DSBE"/>
    <property type="match status" value="1"/>
</dbReference>
<dbReference type="GO" id="GO:0016209">
    <property type="term" value="F:antioxidant activity"/>
    <property type="evidence" value="ECO:0007669"/>
    <property type="project" value="InterPro"/>
</dbReference>